<proteinExistence type="inferred from homology"/>
<keyword evidence="3 6" id="KW-0808">Transferase</keyword>
<dbReference type="Gene3D" id="2.60.40.10">
    <property type="entry name" value="Immunoglobulins"/>
    <property type="match status" value="1"/>
</dbReference>
<dbReference type="EMBL" id="JACBZF010000002">
    <property type="protein sequence ID" value="NYH95290.1"/>
    <property type="molecule type" value="Genomic_DNA"/>
</dbReference>
<name>A0A7Y9XVK8_9SPHN</name>
<dbReference type="GO" id="GO:0030979">
    <property type="term" value="P:alpha-glucan biosynthetic process"/>
    <property type="evidence" value="ECO:0007669"/>
    <property type="project" value="UniProtKB-UniRule"/>
</dbReference>
<feature type="active site" description="Nucleophile" evidence="6">
    <location>
        <position position="762"/>
    </location>
</feature>
<accession>A0A7Y9XVK8</accession>
<dbReference type="Gene3D" id="1.20.58.80">
    <property type="entry name" value="Phosphotransferase system, lactose/cellobiose-type IIA subunit"/>
    <property type="match status" value="1"/>
</dbReference>
<dbReference type="InterPro" id="IPR006047">
    <property type="entry name" value="GH13_cat_dom"/>
</dbReference>
<dbReference type="Pfam" id="PF21702">
    <property type="entry name" value="GLGE_C"/>
    <property type="match status" value="1"/>
</dbReference>
<feature type="binding site" evidence="6">
    <location>
        <position position="690"/>
    </location>
    <ligand>
        <name>alpha-maltose 1-phosphate</name>
        <dbReference type="ChEBI" id="CHEBI:63576"/>
    </ligand>
</feature>
<feature type="active site" description="Proton donor" evidence="6">
    <location>
        <position position="791"/>
    </location>
</feature>
<dbReference type="InterPro" id="IPR021828">
    <property type="entry name" value="GlgE_dom_N/S"/>
</dbReference>
<comment type="similarity">
    <text evidence="6">Belongs to the glycosyl hydrolase 13 family. GlgE subfamily.</text>
</comment>
<feature type="binding site" evidence="6">
    <location>
        <position position="630"/>
    </location>
    <ligand>
        <name>alpha-maltose 1-phosphate</name>
        <dbReference type="ChEBI" id="CHEBI:63576"/>
    </ligand>
</feature>
<feature type="domain" description="Glycosyl hydrolase family 13 catalytic" evidence="8">
    <location>
        <begin position="582"/>
        <end position="928"/>
    </location>
</feature>
<evidence type="ECO:0000256" key="7">
    <source>
        <dbReference type="SAM" id="MobiDB-lite"/>
    </source>
</evidence>
<comment type="function">
    <text evidence="6">Maltosyltransferase that uses maltose 1-phosphate (M1P) as the sugar donor to elongate linear or branched alpha-(1-&gt;4)-glucans. Is involved in a branched alpha-glucan biosynthetic pathway from trehalose, together with TreS, Mak and GlgB.</text>
</comment>
<dbReference type="SUPFAM" id="SSF51445">
    <property type="entry name" value="(Trans)glycosidases"/>
    <property type="match status" value="2"/>
</dbReference>
<feature type="binding site" evidence="6">
    <location>
        <position position="763"/>
    </location>
    <ligand>
        <name>alpha-maltose 1-phosphate</name>
        <dbReference type="ChEBI" id="CHEBI:63576"/>
    </ligand>
</feature>
<dbReference type="AlphaFoldDB" id="A0A7Y9XVK8"/>
<feature type="region of interest" description="Disordered" evidence="7">
    <location>
        <begin position="624"/>
        <end position="654"/>
    </location>
</feature>
<sequence length="1040" mass="115005">MTDPTLRLLSFDPRTSGPDPAKDLVSRAADIGFDGLLVRGAFSPFDMSLGDLEAIGKACRKKKLRLVVEIDASRFPLDHPAVDEHPSAFAIRRESGTDGPVDPRTAMPATGEALARLHHADAAATLEDIVGSRLEALAKSCHIGGFRLSRAERIDPMLAARIAARLRNLDPGFVLIAGPFGDRRSAARPLAQAGIDYLVSSYAWWDGHASWLVDEMEELRHAAPVLCEVSDRSGEAETALVLVGAALGSGLIVPAEMGGGADAFAGRLREAAQIGEKSRGFDGEIRRLSGAGGAIGTWLVGGGPDLRTCDDALVVFANLSGEPQPAPRMAHLSQVGATFAALEPLSGEGGGDPEFDPYEVRLFTARRHDAIMPPARRKPVAAKAFAENSPRFVIESVSPFVSGGDFPAKRVVGDRIDVEAVAFGDGHEQLAAELRWRPVDAKGWSSMRMAQHPNDRWTGAFTLDRLGRWEFEVEAWLDRFGGFRRDFRKKLDAGVAQPVDHAEGALLVDEAAVRSKGKLKTALQKHHAAISRAEGEESAALLLSADLHELMMAADHRPHSVTSKPQLVDAERIEARFSSWYEIFPRSMTDDKARHGTFDDVVAHLPRIRDMGFDTLYFPPIHPIGKTNRKGPNNTLTPGPDDPGSPYAIGSPDGGHDAIHPELGSFEDFGRLVAAAHDHGLEIALDFAIQASPDHPWLKEHPGWFAWRPDGSMKYAENPPKKYQDIVNVDFYGPDAVPGLWEALRDVVLLWAEHGVKTFRVDNPHTKPLPFWEWMIGEVRARHPDAIFLSEAFTRPTMMYRLAKVGFSQSYTYFTWRDRKHELVEYITELTTQAPKEFYRPHFFVNTPDINPHFLQTGGRPAHRIRAVLAATLSGLWGVYSGFELCDAAPLGPGKEEYLDSEKYEIRVRDWHSPGNIIADVTMLNRLRKAHPALQTHLNTRFYTAHNENVIWYGKPAPDGSDLIMVMVNMDPHNAHECDYEVPLWQFGLGDDASIAVEDLANGNRFELTGKWQHTRLSPDEPYRIWRFIAPEGRKWEAPA</sequence>
<dbReference type="RefSeq" id="WP_218845161.1">
    <property type="nucleotide sequence ID" value="NZ_BMGF01000002.1"/>
</dbReference>
<comment type="caution">
    <text evidence="9">The sequence shown here is derived from an EMBL/GenBank/DDBJ whole genome shotgun (WGS) entry which is preliminary data.</text>
</comment>
<dbReference type="HAMAP" id="MF_02124">
    <property type="entry name" value="GlgE"/>
    <property type="match status" value="1"/>
</dbReference>
<evidence type="ECO:0000256" key="4">
    <source>
        <dbReference type="ARBA" id="ARBA00023277"/>
    </source>
</evidence>
<evidence type="ECO:0000313" key="10">
    <source>
        <dbReference type="Proteomes" id="UP000522081"/>
    </source>
</evidence>
<keyword evidence="4 6" id="KW-0119">Carbohydrate metabolism</keyword>
<dbReference type="InterPro" id="IPR049171">
    <property type="entry name" value="GLGE_C"/>
</dbReference>
<evidence type="ECO:0000256" key="5">
    <source>
        <dbReference type="ARBA" id="ARBA00048735"/>
    </source>
</evidence>
<comment type="subunit">
    <text evidence="1 6">Homodimer.</text>
</comment>
<dbReference type="InterPro" id="IPR013783">
    <property type="entry name" value="Ig-like_fold"/>
</dbReference>
<feature type="site" description="Transition state stabilizer" evidence="6">
    <location>
        <position position="849"/>
    </location>
</feature>
<evidence type="ECO:0000256" key="6">
    <source>
        <dbReference type="HAMAP-Rule" id="MF_02124"/>
    </source>
</evidence>
<dbReference type="PANTHER" id="PTHR47786">
    <property type="entry name" value="ALPHA-1,4-GLUCAN:MALTOSE-1-PHOSPHATE MALTOSYLTRANSFERASE"/>
    <property type="match status" value="1"/>
</dbReference>
<organism evidence="9 10">
    <name type="scientific">Novosphingobium marinum</name>
    <dbReference type="NCBI Taxonomy" id="1514948"/>
    <lineage>
        <taxon>Bacteria</taxon>
        <taxon>Pseudomonadati</taxon>
        <taxon>Pseudomonadota</taxon>
        <taxon>Alphaproteobacteria</taxon>
        <taxon>Sphingomonadales</taxon>
        <taxon>Sphingomonadaceae</taxon>
        <taxon>Novosphingobium</taxon>
    </lineage>
</organism>
<dbReference type="Gene3D" id="2.60.40.1180">
    <property type="entry name" value="Golgi alpha-mannosidase II"/>
    <property type="match status" value="1"/>
</dbReference>
<comment type="catalytic activity">
    <reaction evidence="5 6">
        <text>alpha-maltose 1-phosphate + [(1-&gt;4)-alpha-D-glucosyl](n) = [(1-&gt;4)-alpha-D-glucosyl](n+2) + phosphate</text>
        <dbReference type="Rhea" id="RHEA:42692"/>
        <dbReference type="Rhea" id="RHEA-COMP:9584"/>
        <dbReference type="Rhea" id="RHEA-COMP:10183"/>
        <dbReference type="ChEBI" id="CHEBI:15444"/>
        <dbReference type="ChEBI" id="CHEBI:43474"/>
        <dbReference type="ChEBI" id="CHEBI:63576"/>
        <dbReference type="EC" id="2.4.99.16"/>
    </reaction>
</comment>
<dbReference type="InterPro" id="IPR013780">
    <property type="entry name" value="Glyco_hydro_b"/>
</dbReference>
<dbReference type="PANTHER" id="PTHR47786:SF2">
    <property type="entry name" value="GLYCOSYL HYDROLASE FAMILY 13 CATALYTIC DOMAIN-CONTAINING PROTEIN"/>
    <property type="match status" value="1"/>
</dbReference>
<dbReference type="Pfam" id="PF11896">
    <property type="entry name" value="GlgE_dom_N_S"/>
    <property type="match status" value="1"/>
</dbReference>
<reference evidence="9 10" key="1">
    <citation type="submission" date="2020-07" db="EMBL/GenBank/DDBJ databases">
        <title>Genomic Encyclopedia of Type Strains, Phase IV (KMG-IV): sequencing the most valuable type-strain genomes for metagenomic binning, comparative biology and taxonomic classification.</title>
        <authorList>
            <person name="Goeker M."/>
        </authorList>
    </citation>
    <scope>NUCLEOTIDE SEQUENCE [LARGE SCALE GENOMIC DNA]</scope>
    <source>
        <strain evidence="9 10">DSM 29043</strain>
    </source>
</reference>
<gene>
    <name evidence="6" type="primary">glgE</name>
    <name evidence="9" type="ORF">FHS75_001609</name>
</gene>
<evidence type="ECO:0000256" key="3">
    <source>
        <dbReference type="ARBA" id="ARBA00022679"/>
    </source>
</evidence>
<dbReference type="Pfam" id="PF00128">
    <property type="entry name" value="Alpha-amylase"/>
    <property type="match status" value="1"/>
</dbReference>
<dbReference type="Gene3D" id="3.20.20.80">
    <property type="entry name" value="Glycosidases"/>
    <property type="match status" value="2"/>
</dbReference>
<dbReference type="CDD" id="cd11344">
    <property type="entry name" value="AmyAc_GlgE_like"/>
    <property type="match status" value="1"/>
</dbReference>
<dbReference type="GO" id="GO:0016758">
    <property type="term" value="F:hexosyltransferase activity"/>
    <property type="evidence" value="ECO:0007669"/>
    <property type="project" value="UniProtKB-UniRule"/>
</dbReference>
<evidence type="ECO:0000256" key="2">
    <source>
        <dbReference type="ARBA" id="ARBA00022676"/>
    </source>
</evidence>
<evidence type="ECO:0000313" key="9">
    <source>
        <dbReference type="EMBL" id="NYH95290.1"/>
    </source>
</evidence>
<dbReference type="EC" id="2.4.99.16" evidence="6"/>
<dbReference type="SMART" id="SM00642">
    <property type="entry name" value="Aamy"/>
    <property type="match status" value="1"/>
</dbReference>
<dbReference type="GO" id="GO:0004553">
    <property type="term" value="F:hydrolase activity, hydrolyzing O-glycosyl compounds"/>
    <property type="evidence" value="ECO:0007669"/>
    <property type="project" value="InterPro"/>
</dbReference>
<evidence type="ECO:0000259" key="8">
    <source>
        <dbReference type="SMART" id="SM00642"/>
    </source>
</evidence>
<evidence type="ECO:0000256" key="1">
    <source>
        <dbReference type="ARBA" id="ARBA00011738"/>
    </source>
</evidence>
<protein>
    <recommendedName>
        <fullName evidence="6">Alpha-1,4-glucan:maltose-1-phosphate maltosyltransferase</fullName>
        <shortName evidence="6">GMPMT</shortName>
        <ecNumber evidence="6">2.4.99.16</ecNumber>
    </recommendedName>
    <alternativeName>
        <fullName evidence="6">(1-&gt;4)-alpha-D-glucan:maltose-1-phosphate alpha-D-maltosyltransferase</fullName>
    </alternativeName>
</protein>
<dbReference type="Proteomes" id="UP000522081">
    <property type="component" value="Unassembled WGS sequence"/>
</dbReference>
<keyword evidence="2 6" id="KW-0328">Glycosyltransferase</keyword>
<dbReference type="InterPro" id="IPR017853">
    <property type="entry name" value="GH"/>
</dbReference>
<dbReference type="InterPro" id="IPR026585">
    <property type="entry name" value="GlgE"/>
</dbReference>
<keyword evidence="10" id="KW-1185">Reference proteome</keyword>
<feature type="binding site" evidence="6">
    <location>
        <position position="725"/>
    </location>
    <ligand>
        <name>alpha-maltose 1-phosphate</name>
        <dbReference type="ChEBI" id="CHEBI:63576"/>
    </ligand>
</feature>
<feature type="binding site" evidence="6">
    <location>
        <begin position="903"/>
        <end position="904"/>
    </location>
    <ligand>
        <name>alpha-maltose 1-phosphate</name>
        <dbReference type="ChEBI" id="CHEBI:63576"/>
    </ligand>
</feature>